<dbReference type="GO" id="GO:0016705">
    <property type="term" value="F:oxidoreductase activity, acting on paired donors, with incorporation or reduction of molecular oxygen"/>
    <property type="evidence" value="ECO:0007669"/>
    <property type="project" value="InterPro"/>
</dbReference>
<evidence type="ECO:0000256" key="1">
    <source>
        <dbReference type="ARBA" id="ARBA00001971"/>
    </source>
</evidence>
<reference evidence="11" key="1">
    <citation type="submission" date="2021-10" db="EMBL/GenBank/DDBJ databases">
        <authorList>
            <person name="Piombo E."/>
        </authorList>
    </citation>
    <scope>NUCLEOTIDE SEQUENCE</scope>
</reference>
<keyword evidence="7 9" id="KW-0503">Monooxygenase</keyword>
<evidence type="ECO:0000256" key="8">
    <source>
        <dbReference type="PIRSR" id="PIRSR602403-1"/>
    </source>
</evidence>
<evidence type="ECO:0000313" key="12">
    <source>
        <dbReference type="Proteomes" id="UP000754883"/>
    </source>
</evidence>
<keyword evidence="4 8" id="KW-0479">Metal-binding</keyword>
<evidence type="ECO:0000256" key="3">
    <source>
        <dbReference type="ARBA" id="ARBA00022617"/>
    </source>
</evidence>
<organism evidence="11 12">
    <name type="scientific">Clonostachys byssicola</name>
    <dbReference type="NCBI Taxonomy" id="160290"/>
    <lineage>
        <taxon>Eukaryota</taxon>
        <taxon>Fungi</taxon>
        <taxon>Dikarya</taxon>
        <taxon>Ascomycota</taxon>
        <taxon>Pezizomycotina</taxon>
        <taxon>Sordariomycetes</taxon>
        <taxon>Hypocreomycetidae</taxon>
        <taxon>Hypocreales</taxon>
        <taxon>Bionectriaceae</taxon>
        <taxon>Clonostachys</taxon>
    </lineage>
</organism>
<evidence type="ECO:0000256" key="5">
    <source>
        <dbReference type="ARBA" id="ARBA00023002"/>
    </source>
</evidence>
<dbReference type="Proteomes" id="UP000754883">
    <property type="component" value="Unassembled WGS sequence"/>
</dbReference>
<protein>
    <recommendedName>
        <fullName evidence="13">Cytochrome P450</fullName>
    </recommendedName>
</protein>
<dbReference type="PRINTS" id="PR00465">
    <property type="entry name" value="EP450IV"/>
</dbReference>
<dbReference type="Pfam" id="PF00067">
    <property type="entry name" value="p450"/>
    <property type="match status" value="1"/>
</dbReference>
<evidence type="ECO:0000256" key="10">
    <source>
        <dbReference type="SAM" id="MobiDB-lite"/>
    </source>
</evidence>
<accession>A0A9N9Y1E1</accession>
<evidence type="ECO:0000256" key="2">
    <source>
        <dbReference type="ARBA" id="ARBA00010617"/>
    </source>
</evidence>
<evidence type="ECO:0000256" key="9">
    <source>
        <dbReference type="RuleBase" id="RU000461"/>
    </source>
</evidence>
<dbReference type="CDD" id="cd11041">
    <property type="entry name" value="CYP503A1-like"/>
    <property type="match status" value="1"/>
</dbReference>
<dbReference type="Gene3D" id="1.10.630.10">
    <property type="entry name" value="Cytochrome P450"/>
    <property type="match status" value="1"/>
</dbReference>
<dbReference type="InterPro" id="IPR036396">
    <property type="entry name" value="Cyt_P450_sf"/>
</dbReference>
<comment type="similarity">
    <text evidence="2 9">Belongs to the cytochrome P450 family.</text>
</comment>
<dbReference type="InterPro" id="IPR002403">
    <property type="entry name" value="Cyt_P450_E_grp-IV"/>
</dbReference>
<keyword evidence="5 9" id="KW-0560">Oxidoreductase</keyword>
<comment type="cofactor">
    <cofactor evidence="1 8">
        <name>heme</name>
        <dbReference type="ChEBI" id="CHEBI:30413"/>
    </cofactor>
</comment>
<evidence type="ECO:0000256" key="4">
    <source>
        <dbReference type="ARBA" id="ARBA00022723"/>
    </source>
</evidence>
<keyword evidence="3 8" id="KW-0349">Heme</keyword>
<dbReference type="InterPro" id="IPR001128">
    <property type="entry name" value="Cyt_P450"/>
</dbReference>
<keyword evidence="6 8" id="KW-0408">Iron</keyword>
<dbReference type="GO" id="GO:0005506">
    <property type="term" value="F:iron ion binding"/>
    <property type="evidence" value="ECO:0007669"/>
    <property type="project" value="InterPro"/>
</dbReference>
<dbReference type="PANTHER" id="PTHR46206:SF2">
    <property type="entry name" value="CYTOCHROME P450 MONOOXYGENASE AUSG-RELATED"/>
    <property type="match status" value="1"/>
</dbReference>
<dbReference type="AlphaFoldDB" id="A0A9N9Y1E1"/>
<dbReference type="PANTHER" id="PTHR46206">
    <property type="entry name" value="CYTOCHROME P450"/>
    <property type="match status" value="1"/>
</dbReference>
<dbReference type="OrthoDB" id="1844152at2759"/>
<feature type="region of interest" description="Disordered" evidence="10">
    <location>
        <begin position="1"/>
        <end position="21"/>
    </location>
</feature>
<feature type="binding site" description="axial binding residue" evidence="8">
    <location>
        <position position="447"/>
    </location>
    <ligand>
        <name>heme</name>
        <dbReference type="ChEBI" id="CHEBI:30413"/>
    </ligand>
    <ligandPart>
        <name>Fe</name>
        <dbReference type="ChEBI" id="CHEBI:18248"/>
    </ligandPart>
</feature>
<gene>
    <name evidence="11" type="ORF">CBYS24578_00015866</name>
</gene>
<evidence type="ECO:0000313" key="11">
    <source>
        <dbReference type="EMBL" id="CAG9983583.1"/>
    </source>
</evidence>
<dbReference type="EMBL" id="CABFNO020001364">
    <property type="protein sequence ID" value="CAG9983583.1"/>
    <property type="molecule type" value="Genomic_DNA"/>
</dbReference>
<sequence length="510" mass="57768">MRFPFSDPRGPGYPPTQPRFARFTPLGRCDRRFVTSSLELLAEARKAFPDRIFRMVTDLGEVTFLPHQLAEEIKNDQRFSFTTAFEKDFHAGIPGFETAELGGLENGLLQLIARKQLTRNLGKSHTVPSAMDYPKALPSTSNHPEVRSVNRRIEFKLLTQAAQVWTEVVARDRVLDIVARVSSRIYLGDEVCRNARWLAITKLYTTHFFTAATKLRMYPRILRHLVHWFIPECKLLRSQFNDAQKILQPIINYRRDLRSAALATGEPVPEFGDALGWVEREATAKSVDCNPSIFQLLLSTVSINTTADLLEQCMLSIAQHPGIISPLREEVRDVLRLSGLSKSSLSDMKLLDSVIKESQRLKPTSIAAMRRRVEEDVTLSNAVTLKRGTRVYVEASRMWDPSLHRHPEQWDGYRFLKLRSLPGRERMAQLASTSPDHLAFGHGEHACPGRFLAISVMKIVLCHLLLKYDWMLSPGTDVKPITNGILAVASPTARLLIRRRRGTAVPGMIE</sequence>
<name>A0A9N9Y1E1_9HYPO</name>
<dbReference type="InterPro" id="IPR017972">
    <property type="entry name" value="Cyt_P450_CS"/>
</dbReference>
<dbReference type="PROSITE" id="PS00086">
    <property type="entry name" value="CYTOCHROME_P450"/>
    <property type="match status" value="1"/>
</dbReference>
<dbReference type="GO" id="GO:0020037">
    <property type="term" value="F:heme binding"/>
    <property type="evidence" value="ECO:0007669"/>
    <property type="project" value="InterPro"/>
</dbReference>
<comment type="caution">
    <text evidence="11">The sequence shown here is derived from an EMBL/GenBank/DDBJ whole genome shotgun (WGS) entry which is preliminary data.</text>
</comment>
<proteinExistence type="inferred from homology"/>
<evidence type="ECO:0000256" key="6">
    <source>
        <dbReference type="ARBA" id="ARBA00023004"/>
    </source>
</evidence>
<evidence type="ECO:0008006" key="13">
    <source>
        <dbReference type="Google" id="ProtNLM"/>
    </source>
</evidence>
<dbReference type="SUPFAM" id="SSF48264">
    <property type="entry name" value="Cytochrome P450"/>
    <property type="match status" value="1"/>
</dbReference>
<keyword evidence="12" id="KW-1185">Reference proteome</keyword>
<dbReference type="GO" id="GO:0004497">
    <property type="term" value="F:monooxygenase activity"/>
    <property type="evidence" value="ECO:0007669"/>
    <property type="project" value="UniProtKB-KW"/>
</dbReference>
<evidence type="ECO:0000256" key="7">
    <source>
        <dbReference type="ARBA" id="ARBA00023033"/>
    </source>
</evidence>